<feature type="domain" description="Peptidase M3A/M3B catalytic" evidence="9">
    <location>
        <begin position="250"/>
        <end position="689"/>
    </location>
</feature>
<evidence type="ECO:0000313" key="10">
    <source>
        <dbReference type="Proteomes" id="UP000675920"/>
    </source>
</evidence>
<keyword evidence="3 7" id="KW-0479">Metal-binding</keyword>
<reference evidence="11" key="2">
    <citation type="journal article" date="1999" name="J. Mol. Biol.">
        <title>The Zn-peptidase superfamily: functional convergence after evolutionary divergence.</title>
        <authorList>
            <person name="Makarova K.S."/>
            <person name="Grishin N.V."/>
        </authorList>
    </citation>
    <scope>NUCLEOTIDE SEQUENCE</scope>
</reference>
<keyword evidence="10" id="KW-1185">Reference proteome</keyword>
<dbReference type="InterPro" id="IPR001567">
    <property type="entry name" value="Pept_M3A_M3B_dom"/>
</dbReference>
<dbReference type="GO" id="GO:0006518">
    <property type="term" value="P:peptide metabolic process"/>
    <property type="evidence" value="ECO:0007669"/>
    <property type="project" value="TreeGrafter"/>
</dbReference>
<evidence type="ECO:0000256" key="6">
    <source>
        <dbReference type="ARBA" id="ARBA00023049"/>
    </source>
</evidence>
<feature type="compositionally biased region" description="Low complexity" evidence="8">
    <location>
        <begin position="719"/>
        <end position="735"/>
    </location>
</feature>
<dbReference type="OrthoDB" id="9773538at2"/>
<feature type="compositionally biased region" description="Low complexity" evidence="8">
    <location>
        <begin position="695"/>
        <end position="711"/>
    </location>
</feature>
<organism evidence="10 11">
    <name type="scientific">Derxia gummosa DSM 723</name>
    <dbReference type="NCBI Taxonomy" id="1121388"/>
    <lineage>
        <taxon>Bacteria</taxon>
        <taxon>Pseudomonadati</taxon>
        <taxon>Pseudomonadota</taxon>
        <taxon>Betaproteobacteria</taxon>
        <taxon>Burkholderiales</taxon>
        <taxon>Alcaligenaceae</taxon>
        <taxon>Derxia</taxon>
    </lineage>
</organism>
<dbReference type="PROSITE" id="PS51318">
    <property type="entry name" value="TAT"/>
    <property type="match status" value="1"/>
</dbReference>
<feature type="region of interest" description="Disordered" evidence="8">
    <location>
        <begin position="695"/>
        <end position="735"/>
    </location>
</feature>
<evidence type="ECO:0000256" key="3">
    <source>
        <dbReference type="ARBA" id="ARBA00022723"/>
    </source>
</evidence>
<dbReference type="GO" id="GO:0004222">
    <property type="term" value="F:metalloendopeptidase activity"/>
    <property type="evidence" value="ECO:0007669"/>
    <property type="project" value="InterPro"/>
</dbReference>
<keyword evidence="6 7" id="KW-0482">Metalloprotease</keyword>
<dbReference type="GO" id="GO:0046872">
    <property type="term" value="F:metal ion binding"/>
    <property type="evidence" value="ECO:0007669"/>
    <property type="project" value="UniProtKB-UniRule"/>
</dbReference>
<dbReference type="SUPFAM" id="SSF55486">
    <property type="entry name" value="Metalloproteases ('zincins'), catalytic domain"/>
    <property type="match status" value="1"/>
</dbReference>
<evidence type="ECO:0000256" key="8">
    <source>
        <dbReference type="SAM" id="MobiDB-lite"/>
    </source>
</evidence>
<evidence type="ECO:0000313" key="11">
    <source>
        <dbReference type="RefSeq" id="WP_051378882.1"/>
    </source>
</evidence>
<evidence type="ECO:0000256" key="7">
    <source>
        <dbReference type="RuleBase" id="RU003435"/>
    </source>
</evidence>
<keyword evidence="5 7" id="KW-0862">Zinc</keyword>
<accession>A0A8B6XA96</accession>
<dbReference type="Gene3D" id="1.10.1370.10">
    <property type="entry name" value="Neurolysin, domain 3"/>
    <property type="match status" value="1"/>
</dbReference>
<evidence type="ECO:0000256" key="4">
    <source>
        <dbReference type="ARBA" id="ARBA00022801"/>
    </source>
</evidence>
<dbReference type="Proteomes" id="UP000675920">
    <property type="component" value="Unplaced"/>
</dbReference>
<proteinExistence type="inferred from homology"/>
<dbReference type="InterPro" id="IPR045090">
    <property type="entry name" value="Pept_M3A_M3B"/>
</dbReference>
<dbReference type="GO" id="GO:0006508">
    <property type="term" value="P:proteolysis"/>
    <property type="evidence" value="ECO:0007669"/>
    <property type="project" value="UniProtKB-KW"/>
</dbReference>
<protein>
    <submittedName>
        <fullName evidence="11">M3 family metallopeptidase</fullName>
        <ecNumber evidence="11">3.4.24.-</ecNumber>
    </submittedName>
</protein>
<comment type="similarity">
    <text evidence="1 7">Belongs to the peptidase M3 family.</text>
</comment>
<evidence type="ECO:0000256" key="2">
    <source>
        <dbReference type="ARBA" id="ARBA00022670"/>
    </source>
</evidence>
<evidence type="ECO:0000256" key="1">
    <source>
        <dbReference type="ARBA" id="ARBA00006040"/>
    </source>
</evidence>
<dbReference type="Pfam" id="PF01432">
    <property type="entry name" value="Peptidase_M3"/>
    <property type="match status" value="1"/>
</dbReference>
<evidence type="ECO:0000259" key="9">
    <source>
        <dbReference type="Pfam" id="PF01432"/>
    </source>
</evidence>
<keyword evidence="4 7" id="KW-0378">Hydrolase</keyword>
<dbReference type="RefSeq" id="WP_051378882.1">
    <property type="nucleotide sequence ID" value="NZ_AXWS01000015.1"/>
</dbReference>
<dbReference type="InterPro" id="IPR024077">
    <property type="entry name" value="Neurolysin/TOP_dom2"/>
</dbReference>
<dbReference type="PANTHER" id="PTHR11804">
    <property type="entry name" value="PROTEASE M3 THIMET OLIGOPEPTIDASE-RELATED"/>
    <property type="match status" value="1"/>
</dbReference>
<dbReference type="InterPro" id="IPR024079">
    <property type="entry name" value="MetalloPept_cat_dom_sf"/>
</dbReference>
<dbReference type="PANTHER" id="PTHR11804:SF84">
    <property type="entry name" value="SACCHAROLYSIN"/>
    <property type="match status" value="1"/>
</dbReference>
<name>A0A8B6XA96_9BURK</name>
<dbReference type="EC" id="3.4.24.-" evidence="11"/>
<sequence>MSRLPAPSLASGPRPSSLPRRAGLGAVLARAALLAAVAAVGPVAAEAAEAAVPRTLLPAFTARDIQAGCDRQLARARQLKAAIEAKTEPAGVLAEINELSRQTEDFFGPLELVANTFTSKATRDAADACLLRYTPFTTELYQSEAIYRRVRDLPATDDIDAAYRRDLLDAFDDNGVSLPPERRARASELQSRLSDLGQQFSKRLREDRTVVVMTPADMDGLPPAYLKARQRDAAGNYLLDLSYPQYRPFMELARREDARRRYWLAFQRKGGTDNLALLDQLVATRTELAALHGDPDYATWAMRRRMTGNPQTVFDFLGQVERAVTEGEKADVATLRDAKARELGKPPAEVRIERWDTAYYDTLVRKQRFDIDQDALRKHFPTEAAIAFALRINEQLYGLRFVERKVKAWHPDVRYFDVFDADADGKPGEFVAGVYLDLFPRKDKYAHAAAFSLRNASGLLGRRPLGALVTNFNRDGLDHDELETLLHEFGHVMHGALSRTRWLDQSGTAVKRDFVEAPSQMAEEWAWQRESLALFGQLCKTCPPLSDALIGKLQAARHFGAGLRYARQWLYASYDMRLYSGAPQDAEALWDRLEGATPLGHVPDTLFPAGFEHIASGGYAAGYYGYLWSQVLALDMASVFRGGHMLDPALGRRYRDEVLSQGGQRDPKAMVERFLGRPISNAAFMEELGVPAAPAVPGAEAAPTPSTAAATGDRPVHDAAPATAPERRAPAASRP</sequence>
<dbReference type="Gene3D" id="3.40.390.10">
    <property type="entry name" value="Collagenase (Catalytic Domain)"/>
    <property type="match status" value="1"/>
</dbReference>
<dbReference type="CDD" id="cd06455">
    <property type="entry name" value="M3A_TOP"/>
    <property type="match status" value="1"/>
</dbReference>
<keyword evidence="2 7" id="KW-0645">Protease</keyword>
<dbReference type="InterPro" id="IPR006311">
    <property type="entry name" value="TAT_signal"/>
</dbReference>
<reference evidence="11" key="1">
    <citation type="journal article" date="1995" name="Methods Enzymol.">
        <title>Evolutionary families of metallopeptidases.</title>
        <authorList>
            <person name="Rawlings N.D."/>
            <person name="Barrett A.J."/>
        </authorList>
    </citation>
    <scope>NUCLEOTIDE SEQUENCE</scope>
</reference>
<dbReference type="AlphaFoldDB" id="A0A8B6XA96"/>
<reference evidence="11" key="3">
    <citation type="submission" date="2025-08" db="UniProtKB">
        <authorList>
            <consortium name="RefSeq"/>
        </authorList>
    </citation>
    <scope>IDENTIFICATION</scope>
</reference>
<evidence type="ECO:0000256" key="5">
    <source>
        <dbReference type="ARBA" id="ARBA00022833"/>
    </source>
</evidence>
<comment type="cofactor">
    <cofactor evidence="7">
        <name>Zn(2+)</name>
        <dbReference type="ChEBI" id="CHEBI:29105"/>
    </cofactor>
    <text evidence="7">Binds 1 zinc ion.</text>
</comment>